<dbReference type="RefSeq" id="XP_013421604.1">
    <property type="nucleotide sequence ID" value="XM_013566150.2"/>
</dbReference>
<feature type="transmembrane region" description="Helical" evidence="5">
    <location>
        <begin position="236"/>
        <end position="260"/>
    </location>
</feature>
<organism evidence="6 7">
    <name type="scientific">Lingula anatina</name>
    <name type="common">Brachiopod</name>
    <name type="synonym">Lingula unguis</name>
    <dbReference type="NCBI Taxonomy" id="7574"/>
    <lineage>
        <taxon>Eukaryota</taxon>
        <taxon>Metazoa</taxon>
        <taxon>Spiralia</taxon>
        <taxon>Lophotrochozoa</taxon>
        <taxon>Brachiopoda</taxon>
        <taxon>Linguliformea</taxon>
        <taxon>Lingulata</taxon>
        <taxon>Lingulida</taxon>
        <taxon>Linguloidea</taxon>
        <taxon>Lingulidae</taxon>
        <taxon>Lingula</taxon>
    </lineage>
</organism>
<dbReference type="GO" id="GO:0004930">
    <property type="term" value="F:G protein-coupled receptor activity"/>
    <property type="evidence" value="ECO:0007669"/>
    <property type="project" value="TreeGrafter"/>
</dbReference>
<sequence length="335" mass="38335">MGRTELFCVVFFRTNPIVVILVVAYIVLFKRYVYFSQRLIMYLCITSTFDNMTHFWTGASTHNPTLCEAQAFFEQFWGFLTLFWEAVITLNMFVLIRKNHSTQDFEDIYVISGVIITVIVATVPFTQQAYGPSGIYCWVKDNYVAWRIGIWYGPLYILLALMFTSNIYIAWYLRKLNQGSVIRDRGQNPNLERMISRVNQDVRTLLGYPIVYLVLAIFTLANRIHNAGHGDAQSNFGLVVIYTISITITGTCNAVVFGWSSETRHNLKPKIFWAHLKTFYKAEQTDIYEFPLDQSAPGGVGQDPVWFVTSPTTAQAHVEAEYGQSNPIALDETDI</sequence>
<comment type="subcellular location">
    <subcellularLocation>
        <location evidence="1">Membrane</location>
        <topology evidence="1">Multi-pass membrane protein</topology>
    </subcellularLocation>
</comment>
<evidence type="ECO:0000256" key="3">
    <source>
        <dbReference type="ARBA" id="ARBA00022989"/>
    </source>
</evidence>
<feature type="transmembrane region" description="Helical" evidence="5">
    <location>
        <begin position="6"/>
        <end position="27"/>
    </location>
</feature>
<gene>
    <name evidence="7 8" type="primary">LOC106181692</name>
</gene>
<evidence type="ECO:0000256" key="2">
    <source>
        <dbReference type="ARBA" id="ARBA00022692"/>
    </source>
</evidence>
<dbReference type="Pfam" id="PF05462">
    <property type="entry name" value="Dicty_CAR"/>
    <property type="match status" value="1"/>
</dbReference>
<protein>
    <submittedName>
        <fullName evidence="7 8">Cyclic AMP receptor 2 isoform X2</fullName>
    </submittedName>
</protein>
<dbReference type="InterPro" id="IPR022343">
    <property type="entry name" value="GCR1-cAMP_receptor"/>
</dbReference>
<keyword evidence="2 5" id="KW-0812">Transmembrane</keyword>
<name>A0A1S3KG42_LINAN</name>
<dbReference type="GO" id="GO:0007189">
    <property type="term" value="P:adenylate cyclase-activating G protein-coupled receptor signaling pathway"/>
    <property type="evidence" value="ECO:0007669"/>
    <property type="project" value="TreeGrafter"/>
</dbReference>
<evidence type="ECO:0000256" key="5">
    <source>
        <dbReference type="SAM" id="Phobius"/>
    </source>
</evidence>
<dbReference type="RefSeq" id="XP_013421603.1">
    <property type="nucleotide sequence ID" value="XM_013566149.2"/>
</dbReference>
<dbReference type="PANTHER" id="PTHR23112:SF43">
    <property type="entry name" value="CYCLIC AMP RECEPTOR-LIKE PROTEIN A"/>
    <property type="match status" value="1"/>
</dbReference>
<dbReference type="Gene3D" id="1.20.1070.10">
    <property type="entry name" value="Rhodopsin 7-helix transmembrane proteins"/>
    <property type="match status" value="1"/>
</dbReference>
<accession>A0A1S3KG42</accession>
<dbReference type="OrthoDB" id="100006at2759"/>
<proteinExistence type="predicted"/>
<evidence type="ECO:0000256" key="4">
    <source>
        <dbReference type="ARBA" id="ARBA00023136"/>
    </source>
</evidence>
<dbReference type="AlphaFoldDB" id="A0A1S3KG42"/>
<evidence type="ECO:0000256" key="1">
    <source>
        <dbReference type="ARBA" id="ARBA00004141"/>
    </source>
</evidence>
<keyword evidence="3 5" id="KW-1133">Transmembrane helix</keyword>
<feature type="transmembrane region" description="Helical" evidence="5">
    <location>
        <begin position="150"/>
        <end position="173"/>
    </location>
</feature>
<dbReference type="PANTHER" id="PTHR23112">
    <property type="entry name" value="G PROTEIN-COUPLED RECEPTOR 157-RELATED"/>
    <property type="match status" value="1"/>
</dbReference>
<feature type="transmembrane region" description="Helical" evidence="5">
    <location>
        <begin position="205"/>
        <end position="224"/>
    </location>
</feature>
<evidence type="ECO:0000313" key="6">
    <source>
        <dbReference type="Proteomes" id="UP000085678"/>
    </source>
</evidence>
<dbReference type="Proteomes" id="UP000085678">
    <property type="component" value="Unplaced"/>
</dbReference>
<dbReference type="GO" id="GO:0005886">
    <property type="term" value="C:plasma membrane"/>
    <property type="evidence" value="ECO:0007669"/>
    <property type="project" value="TreeGrafter"/>
</dbReference>
<keyword evidence="7 8" id="KW-0675">Receptor</keyword>
<feature type="transmembrane region" description="Helical" evidence="5">
    <location>
        <begin position="76"/>
        <end position="96"/>
    </location>
</feature>
<evidence type="ECO:0000313" key="7">
    <source>
        <dbReference type="RefSeq" id="XP_013421603.1"/>
    </source>
</evidence>
<feature type="transmembrane region" description="Helical" evidence="5">
    <location>
        <begin position="108"/>
        <end position="130"/>
    </location>
</feature>
<dbReference type="GeneID" id="106181692"/>
<evidence type="ECO:0000313" key="8">
    <source>
        <dbReference type="RefSeq" id="XP_013421604.1"/>
    </source>
</evidence>
<keyword evidence="4 5" id="KW-0472">Membrane</keyword>
<dbReference type="SUPFAM" id="SSF81321">
    <property type="entry name" value="Family A G protein-coupled receptor-like"/>
    <property type="match status" value="1"/>
</dbReference>
<reference evidence="7 8" key="1">
    <citation type="submission" date="2025-04" db="UniProtKB">
        <authorList>
            <consortium name="RefSeq"/>
        </authorList>
    </citation>
    <scope>IDENTIFICATION</scope>
    <source>
        <tissue evidence="7 8">Gonads</tissue>
    </source>
</reference>
<keyword evidence="6" id="KW-1185">Reference proteome</keyword>
<dbReference type="PRINTS" id="PR02001">
    <property type="entry name" value="GCR1CAMPR"/>
</dbReference>